<evidence type="ECO:0000256" key="1">
    <source>
        <dbReference type="SAM" id="MobiDB-lite"/>
    </source>
</evidence>
<feature type="region of interest" description="Disordered" evidence="1">
    <location>
        <begin position="1"/>
        <end position="96"/>
    </location>
</feature>
<dbReference type="EMBL" id="OX395132">
    <property type="protein sequence ID" value="CAI5779123.1"/>
    <property type="molecule type" value="Genomic_DNA"/>
</dbReference>
<proteinExistence type="predicted"/>
<sequence length="96" mass="10117">MACVSNLSPENGVPAKTEQGKAAEHNGPRTKEGRIRPRKSGGGGRGARESLRRPSRAGGTPRCGAAPGAAGKRPFVQPGRRPRQLRPSQRPSASKR</sequence>
<dbReference type="AlphaFoldDB" id="A0AA35PBE9"/>
<organism evidence="2 3">
    <name type="scientific">Podarcis lilfordi</name>
    <name type="common">Lilford's wall lizard</name>
    <dbReference type="NCBI Taxonomy" id="74358"/>
    <lineage>
        <taxon>Eukaryota</taxon>
        <taxon>Metazoa</taxon>
        <taxon>Chordata</taxon>
        <taxon>Craniata</taxon>
        <taxon>Vertebrata</taxon>
        <taxon>Euteleostomi</taxon>
        <taxon>Lepidosauria</taxon>
        <taxon>Squamata</taxon>
        <taxon>Bifurcata</taxon>
        <taxon>Unidentata</taxon>
        <taxon>Episquamata</taxon>
        <taxon>Laterata</taxon>
        <taxon>Lacertibaenia</taxon>
        <taxon>Lacertidae</taxon>
        <taxon>Podarcis</taxon>
    </lineage>
</organism>
<reference evidence="2" key="1">
    <citation type="submission" date="2022-12" db="EMBL/GenBank/DDBJ databases">
        <authorList>
            <person name="Alioto T."/>
            <person name="Alioto T."/>
            <person name="Gomez Garrido J."/>
        </authorList>
    </citation>
    <scope>NUCLEOTIDE SEQUENCE</scope>
</reference>
<gene>
    <name evidence="2" type="ORF">PODLI_1B023375</name>
</gene>
<name>A0AA35PBE9_9SAUR</name>
<feature type="compositionally biased region" description="Low complexity" evidence="1">
    <location>
        <begin position="85"/>
        <end position="96"/>
    </location>
</feature>
<protein>
    <submittedName>
        <fullName evidence="2">Uncharacterized protein</fullName>
    </submittedName>
</protein>
<dbReference type="Proteomes" id="UP001178461">
    <property type="component" value="Chromosome 7"/>
</dbReference>
<feature type="compositionally biased region" description="Basic and acidic residues" evidence="1">
    <location>
        <begin position="18"/>
        <end position="35"/>
    </location>
</feature>
<accession>A0AA35PBE9</accession>
<keyword evidence="3" id="KW-1185">Reference proteome</keyword>
<evidence type="ECO:0000313" key="3">
    <source>
        <dbReference type="Proteomes" id="UP001178461"/>
    </source>
</evidence>
<evidence type="ECO:0000313" key="2">
    <source>
        <dbReference type="EMBL" id="CAI5779123.1"/>
    </source>
</evidence>